<dbReference type="Proteomes" id="UP000038802">
    <property type="component" value="Unassembled WGS sequence"/>
</dbReference>
<evidence type="ECO:0000313" key="2">
    <source>
        <dbReference type="EMBL" id="CKR99945.1"/>
    </source>
</evidence>
<protein>
    <submittedName>
        <fullName evidence="6">Uncharacterized protein</fullName>
    </submittedName>
</protein>
<evidence type="ECO:0000313" key="9">
    <source>
        <dbReference type="Proteomes" id="UP000039217"/>
    </source>
</evidence>
<evidence type="ECO:0000313" key="13">
    <source>
        <dbReference type="Proteomes" id="UP000050164"/>
    </source>
</evidence>
<evidence type="ECO:0000313" key="4">
    <source>
        <dbReference type="EMBL" id="CKT80433.1"/>
    </source>
</evidence>
<proteinExistence type="predicted"/>
<sequence>MLVQHVEVGLTTSGPVVEGLGQPRVAVAGIAGRPVGTQAAHTQRQQQATSGRTGLDARADRLETSVQQRRVDSVGALLEPDRRGQRDLGQHRRGSRLGGMRGGQTTERGAQSNTTLGERFPHGGPVHGVRMRLQQSGDVVPRRRAVIFGGAQRRGGMPGGFTVPVGLHGEVDDTRRVDRCDGVDRGLLVEQQHLLKGDVANLSRFAEDLSGRSQSHLAVGGAGKGGNVMHLMIAEPGQHRGANVALPDVALRFLSQPHMRAKQRMHGDGAGTLCPLFLPIIVDE</sequence>
<feature type="compositionally biased region" description="Polar residues" evidence="1">
    <location>
        <begin position="104"/>
        <end position="116"/>
    </location>
</feature>
<feature type="region of interest" description="Disordered" evidence="1">
    <location>
        <begin position="36"/>
        <end position="126"/>
    </location>
</feature>
<gene>
    <name evidence="5" type="ORF">ERS007661_00344</name>
    <name evidence="6" type="ORF">ERS007703_00565</name>
    <name evidence="7" type="ORF">ERS007741_02928</name>
    <name evidence="4" type="ORF">ERS027646_04156</name>
    <name evidence="2" type="ORF">ERS027659_02498</name>
    <name evidence="3" type="ORF">ERS027661_03599</name>
</gene>
<evidence type="ECO:0000256" key="1">
    <source>
        <dbReference type="SAM" id="MobiDB-lite"/>
    </source>
</evidence>
<dbReference type="EMBL" id="CQQC01000062">
    <property type="protein sequence ID" value="CNU24494.1"/>
    <property type="molecule type" value="Genomic_DNA"/>
</dbReference>
<dbReference type="Proteomes" id="UP000050164">
    <property type="component" value="Unassembled WGS sequence"/>
</dbReference>
<accession>A0A0T9X4C8</accession>
<reference evidence="6" key="1">
    <citation type="submission" date="2015-03" db="EMBL/GenBank/DDBJ databases">
        <authorList>
            <person name="Murphy D."/>
        </authorList>
    </citation>
    <scope>NUCLEOTIDE SEQUENCE [LARGE SCALE GENOMIC DNA]</scope>
    <source>
        <strain evidence="6">K00500041</strain>
    </source>
</reference>
<evidence type="ECO:0000313" key="6">
    <source>
        <dbReference type="EMBL" id="COV11567.1"/>
    </source>
</evidence>
<dbReference type="EMBL" id="CNGE01001169">
    <property type="protein sequence ID" value="CKT80433.1"/>
    <property type="molecule type" value="Genomic_DNA"/>
</dbReference>
<evidence type="ECO:0000313" key="10">
    <source>
        <dbReference type="Proteomes" id="UP000048600"/>
    </source>
</evidence>
<name>A0A0T9X4C8_MYCTX</name>
<dbReference type="EMBL" id="CNFU01000980">
    <property type="protein sequence ID" value="CKS84024.1"/>
    <property type="molecule type" value="Genomic_DNA"/>
</dbReference>
<dbReference type="EMBL" id="CNFT01000603">
    <property type="protein sequence ID" value="CKR99945.1"/>
    <property type="molecule type" value="Genomic_DNA"/>
</dbReference>
<evidence type="ECO:0000313" key="3">
    <source>
        <dbReference type="EMBL" id="CKS84024.1"/>
    </source>
</evidence>
<evidence type="ECO:0000313" key="12">
    <source>
        <dbReference type="Proteomes" id="UP000049023"/>
    </source>
</evidence>
<dbReference type="Proteomes" id="UP000048600">
    <property type="component" value="Unassembled WGS sequence"/>
</dbReference>
<dbReference type="AlphaFoldDB" id="A0A0T9X4C8"/>
<dbReference type="Proteomes" id="UP000039217">
    <property type="component" value="Unassembled WGS sequence"/>
</dbReference>
<dbReference type="EMBL" id="CHKL01000385">
    <property type="protein sequence ID" value="COW67809.1"/>
    <property type="molecule type" value="Genomic_DNA"/>
</dbReference>
<evidence type="ECO:0000313" key="8">
    <source>
        <dbReference type="Proteomes" id="UP000038802"/>
    </source>
</evidence>
<evidence type="ECO:0000313" key="7">
    <source>
        <dbReference type="EMBL" id="COW67809.1"/>
    </source>
</evidence>
<reference evidence="8 9" key="2">
    <citation type="submission" date="2015-03" db="EMBL/GenBank/DDBJ databases">
        <authorList>
            <consortium name="Pathogen Informatics"/>
        </authorList>
    </citation>
    <scope>NUCLEOTIDE SEQUENCE [LARGE SCALE GENOMIC DNA]</scope>
    <source>
        <strain evidence="4 11">Bir 172</strain>
        <strain evidence="2 13">Bir 185</strain>
        <strain evidence="3 12">Bir 187</strain>
        <strain evidence="5 9">D00501624</strain>
        <strain evidence="8">K00500041</strain>
        <strain evidence="7 10">P00601463</strain>
    </source>
</reference>
<dbReference type="Proteomes" id="UP000048948">
    <property type="component" value="Unassembled WGS sequence"/>
</dbReference>
<organism evidence="6 8">
    <name type="scientific">Mycobacterium tuberculosis</name>
    <dbReference type="NCBI Taxonomy" id="1773"/>
    <lineage>
        <taxon>Bacteria</taxon>
        <taxon>Bacillati</taxon>
        <taxon>Actinomycetota</taxon>
        <taxon>Actinomycetes</taxon>
        <taxon>Mycobacteriales</taxon>
        <taxon>Mycobacteriaceae</taxon>
        <taxon>Mycobacterium</taxon>
        <taxon>Mycobacterium tuberculosis complex</taxon>
    </lineage>
</organism>
<evidence type="ECO:0000313" key="5">
    <source>
        <dbReference type="EMBL" id="CNU24494.1"/>
    </source>
</evidence>
<dbReference type="Proteomes" id="UP000049023">
    <property type="component" value="Unassembled WGS sequence"/>
</dbReference>
<feature type="compositionally biased region" description="Basic and acidic residues" evidence="1">
    <location>
        <begin position="79"/>
        <end position="90"/>
    </location>
</feature>
<feature type="compositionally biased region" description="Low complexity" evidence="1">
    <location>
        <begin position="37"/>
        <end position="49"/>
    </location>
</feature>
<dbReference type="EMBL" id="CSAE01000034">
    <property type="protein sequence ID" value="COV11567.1"/>
    <property type="molecule type" value="Genomic_DNA"/>
</dbReference>
<evidence type="ECO:0000313" key="11">
    <source>
        <dbReference type="Proteomes" id="UP000048948"/>
    </source>
</evidence>